<name>A0AC35UEF7_9BILA</name>
<proteinExistence type="predicted"/>
<organism evidence="1 2">
    <name type="scientific">Rhabditophanes sp. KR3021</name>
    <dbReference type="NCBI Taxonomy" id="114890"/>
    <lineage>
        <taxon>Eukaryota</taxon>
        <taxon>Metazoa</taxon>
        <taxon>Ecdysozoa</taxon>
        <taxon>Nematoda</taxon>
        <taxon>Chromadorea</taxon>
        <taxon>Rhabditida</taxon>
        <taxon>Tylenchina</taxon>
        <taxon>Panagrolaimomorpha</taxon>
        <taxon>Strongyloidoidea</taxon>
        <taxon>Alloionematidae</taxon>
        <taxon>Rhabditophanes</taxon>
    </lineage>
</organism>
<evidence type="ECO:0000313" key="2">
    <source>
        <dbReference type="WBParaSite" id="RSKR_0001073700.1"/>
    </source>
</evidence>
<dbReference type="Proteomes" id="UP000095286">
    <property type="component" value="Unplaced"/>
</dbReference>
<evidence type="ECO:0000313" key="1">
    <source>
        <dbReference type="Proteomes" id="UP000095286"/>
    </source>
</evidence>
<accession>A0AC35UEF7</accession>
<protein>
    <submittedName>
        <fullName evidence="2">ShKT domain-containing protein</fullName>
    </submittedName>
</protein>
<dbReference type="WBParaSite" id="RSKR_0001073700.1">
    <property type="protein sequence ID" value="RSKR_0001073700.1"/>
    <property type="gene ID" value="RSKR_0001073700"/>
</dbReference>
<reference evidence="2" key="1">
    <citation type="submission" date="2016-11" db="UniProtKB">
        <authorList>
            <consortium name="WormBaseParasite"/>
        </authorList>
    </citation>
    <scope>IDENTIFICATION</scope>
    <source>
        <strain evidence="2">KR3021</strain>
    </source>
</reference>
<sequence>MASKSFFTVGIIALAIIGNNYCEAIGLGEACTLHADCGTTMGCNLKTAGTLRACSDKCTTDAECGTGITCGDVPDGTAGTPLQAKLCVIAAVTYPLCSLTGAGVCTGATPVCDPFVLKCGAATTTTSSTMPTTLLVSTSLGGLVTNPPCVDLVSGGDNGCGSMKALCTNALYINLLKAKCPKTCGYCISTTNIAGQNLINPRTGISDCTPDKKYLCTKSVYRKLMLEQCPVLCRS</sequence>